<evidence type="ECO:0000313" key="3">
    <source>
        <dbReference type="EMBL" id="GGK75525.1"/>
    </source>
</evidence>
<dbReference type="InterPro" id="IPR014347">
    <property type="entry name" value="Tautomerase/MIF_sf"/>
</dbReference>
<accession>A0A8J3BT98</accession>
<dbReference type="InterPro" id="IPR004370">
    <property type="entry name" value="4-OT-like_dom"/>
</dbReference>
<comment type="caution">
    <text evidence="3">The sequence shown here is derived from an EMBL/GenBank/DDBJ whole genome shotgun (WGS) entry which is preliminary data.</text>
</comment>
<feature type="domain" description="4-oxalocrotonate tautomerase-like" evidence="2">
    <location>
        <begin position="2"/>
        <end position="57"/>
    </location>
</feature>
<proteinExistence type="predicted"/>
<dbReference type="RefSeq" id="WP_189077509.1">
    <property type="nucleotide sequence ID" value="NZ_BMMX01000001.1"/>
</dbReference>
<dbReference type="AlphaFoldDB" id="A0A8J3BT98"/>
<dbReference type="GO" id="GO:0016853">
    <property type="term" value="F:isomerase activity"/>
    <property type="evidence" value="ECO:0007669"/>
    <property type="project" value="UniProtKB-KW"/>
</dbReference>
<name>A0A8J3BT98_9ACTN</name>
<dbReference type="EMBL" id="BMMX01000001">
    <property type="protein sequence ID" value="GGK75525.1"/>
    <property type="molecule type" value="Genomic_DNA"/>
</dbReference>
<evidence type="ECO:0000256" key="1">
    <source>
        <dbReference type="ARBA" id="ARBA00023235"/>
    </source>
</evidence>
<dbReference type="Pfam" id="PF01361">
    <property type="entry name" value="Tautomerase"/>
    <property type="match status" value="1"/>
</dbReference>
<gene>
    <name evidence="3" type="ORF">GCM10012284_06890</name>
</gene>
<sequence>MPNITIEMLAGRGIEQRRKFAEAVTSAAVDILKVRAESVRIRYDEHGKEDYAKGGVLGTDL</sequence>
<evidence type="ECO:0000313" key="4">
    <source>
        <dbReference type="Proteomes" id="UP000656042"/>
    </source>
</evidence>
<organism evidence="3 4">
    <name type="scientific">Mangrovihabitans endophyticus</name>
    <dbReference type="NCBI Taxonomy" id="1751298"/>
    <lineage>
        <taxon>Bacteria</taxon>
        <taxon>Bacillati</taxon>
        <taxon>Actinomycetota</taxon>
        <taxon>Actinomycetes</taxon>
        <taxon>Micromonosporales</taxon>
        <taxon>Micromonosporaceae</taxon>
        <taxon>Mangrovihabitans</taxon>
    </lineage>
</organism>
<keyword evidence="1" id="KW-0413">Isomerase</keyword>
<dbReference type="SUPFAM" id="SSF55331">
    <property type="entry name" value="Tautomerase/MIF"/>
    <property type="match status" value="1"/>
</dbReference>
<reference evidence="3" key="2">
    <citation type="submission" date="2020-09" db="EMBL/GenBank/DDBJ databases">
        <authorList>
            <person name="Sun Q."/>
            <person name="Zhou Y."/>
        </authorList>
    </citation>
    <scope>NUCLEOTIDE SEQUENCE</scope>
    <source>
        <strain evidence="3">CGMCC 4.7299</strain>
    </source>
</reference>
<reference evidence="3" key="1">
    <citation type="journal article" date="2014" name="Int. J. Syst. Evol. Microbiol.">
        <title>Complete genome sequence of Corynebacterium casei LMG S-19264T (=DSM 44701T), isolated from a smear-ripened cheese.</title>
        <authorList>
            <consortium name="US DOE Joint Genome Institute (JGI-PGF)"/>
            <person name="Walter F."/>
            <person name="Albersmeier A."/>
            <person name="Kalinowski J."/>
            <person name="Ruckert C."/>
        </authorList>
    </citation>
    <scope>NUCLEOTIDE SEQUENCE</scope>
    <source>
        <strain evidence="3">CGMCC 4.7299</strain>
    </source>
</reference>
<protein>
    <recommendedName>
        <fullName evidence="2">4-oxalocrotonate tautomerase-like domain-containing protein</fullName>
    </recommendedName>
</protein>
<dbReference type="Gene3D" id="3.30.429.10">
    <property type="entry name" value="Macrophage Migration Inhibitory Factor"/>
    <property type="match status" value="1"/>
</dbReference>
<keyword evidence="4" id="KW-1185">Reference proteome</keyword>
<dbReference type="Proteomes" id="UP000656042">
    <property type="component" value="Unassembled WGS sequence"/>
</dbReference>
<evidence type="ECO:0000259" key="2">
    <source>
        <dbReference type="Pfam" id="PF01361"/>
    </source>
</evidence>